<dbReference type="Ensembl" id="ENSMMMT00000006973.1">
    <property type="protein sequence ID" value="ENSMMMP00000006142.1"/>
    <property type="gene ID" value="ENSMMMG00000005514.1"/>
</dbReference>
<keyword evidence="2" id="KW-1185">Reference proteome</keyword>
<accession>A0A8C5Z187</accession>
<evidence type="ECO:0000313" key="2">
    <source>
        <dbReference type="Proteomes" id="UP000694407"/>
    </source>
</evidence>
<reference evidence="1" key="1">
    <citation type="submission" date="2025-08" db="UniProtKB">
        <authorList>
            <consortium name="Ensembl"/>
        </authorList>
    </citation>
    <scope>IDENTIFICATION</scope>
</reference>
<protein>
    <submittedName>
        <fullName evidence="1">Uncharacterized protein</fullName>
    </submittedName>
</protein>
<dbReference type="Proteomes" id="UP000694407">
    <property type="component" value="Unplaced"/>
</dbReference>
<reference evidence="1" key="2">
    <citation type="submission" date="2025-09" db="UniProtKB">
        <authorList>
            <consortium name="Ensembl"/>
        </authorList>
    </citation>
    <scope>IDENTIFICATION</scope>
</reference>
<name>A0A8C5Z187_MARMA</name>
<sequence length="105" mass="11698">MAQEKMEIDLELPPNFTTTTGNALRRANSVPLVNGFGLLFLEFMEVLKVSPLSLVSGDPTFSLCLTTDLHPQNFGFVGRLHEKKQVANYNEGYMLEGTRTSSVLY</sequence>
<organism evidence="1 2">
    <name type="scientific">Marmota marmota marmota</name>
    <name type="common">Alpine marmot</name>
    <dbReference type="NCBI Taxonomy" id="9994"/>
    <lineage>
        <taxon>Eukaryota</taxon>
        <taxon>Metazoa</taxon>
        <taxon>Chordata</taxon>
        <taxon>Craniata</taxon>
        <taxon>Vertebrata</taxon>
        <taxon>Euteleostomi</taxon>
        <taxon>Mammalia</taxon>
        <taxon>Eutheria</taxon>
        <taxon>Euarchontoglires</taxon>
        <taxon>Glires</taxon>
        <taxon>Rodentia</taxon>
        <taxon>Sciuromorpha</taxon>
        <taxon>Sciuridae</taxon>
        <taxon>Xerinae</taxon>
        <taxon>Marmotini</taxon>
        <taxon>Marmota</taxon>
    </lineage>
</organism>
<proteinExistence type="predicted"/>
<dbReference type="AlphaFoldDB" id="A0A8C5Z187"/>
<evidence type="ECO:0000313" key="1">
    <source>
        <dbReference type="Ensembl" id="ENSMMMP00000006142.1"/>
    </source>
</evidence>